<reference evidence="2" key="1">
    <citation type="submission" date="2023-03" db="EMBL/GenBank/DDBJ databases">
        <title>Massive genome expansion in bonnet fungi (Mycena s.s.) driven by repeated elements and novel gene families across ecological guilds.</title>
        <authorList>
            <consortium name="Lawrence Berkeley National Laboratory"/>
            <person name="Harder C.B."/>
            <person name="Miyauchi S."/>
            <person name="Viragh M."/>
            <person name="Kuo A."/>
            <person name="Thoen E."/>
            <person name="Andreopoulos B."/>
            <person name="Lu D."/>
            <person name="Skrede I."/>
            <person name="Drula E."/>
            <person name="Henrissat B."/>
            <person name="Morin E."/>
            <person name="Kohler A."/>
            <person name="Barry K."/>
            <person name="LaButti K."/>
            <person name="Morin E."/>
            <person name="Salamov A."/>
            <person name="Lipzen A."/>
            <person name="Mereny Z."/>
            <person name="Hegedus B."/>
            <person name="Baldrian P."/>
            <person name="Stursova M."/>
            <person name="Weitz H."/>
            <person name="Taylor A."/>
            <person name="Grigoriev I.V."/>
            <person name="Nagy L.G."/>
            <person name="Martin F."/>
            <person name="Kauserud H."/>
        </authorList>
    </citation>
    <scope>NUCLEOTIDE SEQUENCE</scope>
    <source>
        <strain evidence="2">9144</strain>
    </source>
</reference>
<protein>
    <submittedName>
        <fullName evidence="2">Uncharacterized protein</fullName>
    </submittedName>
</protein>
<feature type="region of interest" description="Disordered" evidence="1">
    <location>
        <begin position="305"/>
        <end position="327"/>
    </location>
</feature>
<accession>A0AAD6YAZ4</accession>
<dbReference type="Proteomes" id="UP001219525">
    <property type="component" value="Unassembled WGS sequence"/>
</dbReference>
<dbReference type="EMBL" id="JARJCW010000065">
    <property type="protein sequence ID" value="KAJ7199942.1"/>
    <property type="molecule type" value="Genomic_DNA"/>
</dbReference>
<keyword evidence="3" id="KW-1185">Reference proteome</keyword>
<gene>
    <name evidence="2" type="ORF">GGX14DRAFT_572375</name>
</gene>
<evidence type="ECO:0000256" key="1">
    <source>
        <dbReference type="SAM" id="MobiDB-lite"/>
    </source>
</evidence>
<evidence type="ECO:0000313" key="2">
    <source>
        <dbReference type="EMBL" id="KAJ7199942.1"/>
    </source>
</evidence>
<sequence>MSTTVSHSLFALVNTIPHPGLIDVTGFDPSGALALLPDGAYLQALDTISCSILVKQLNEDDVFQIFPSLIIPRSLKIPRGDAFSVRITGLIENLRTHIFFQPLESLILTKMIDGTHPMPDSVSVSTTRVPDFDGDGFKAAGTGYLFLGKLSQVYHAITDNPTQHSFSYTSGDEVLSGHLTAKSRNFFASYAPMGVTAESNFSIIFTVQHNGFAEFLHPTSTNSGLFRSFSTTSFESDAAFFSDSDLPEFYNMPTNHTDVDSITAWENLNRITSSAASDDHMIDTTASPSGHEHKLTVVNTNRAFDSSSNSSIPSKSHSSPYSSRLRSRAGSLTTENSILLLLPTFVPALPSSAFHDAKFTEGRLMVMVRNFGSMQQLLDIFSLQANYKAKRAMPFTDHAGKTHQLSAVGVLNACGWNHKTFQNKQSRYQNAEKVAKMEWKGPVPAIDTDAHISYNCWQGTVYMWSAAGPVATGLAPNSMSGNKQEICAAELTQAGLDKIGSPLFRATYLQNPTLPSLSTT</sequence>
<evidence type="ECO:0000313" key="3">
    <source>
        <dbReference type="Proteomes" id="UP001219525"/>
    </source>
</evidence>
<dbReference type="AlphaFoldDB" id="A0AAD6YAZ4"/>
<feature type="compositionally biased region" description="Low complexity" evidence="1">
    <location>
        <begin position="306"/>
        <end position="324"/>
    </location>
</feature>
<comment type="caution">
    <text evidence="2">The sequence shown here is derived from an EMBL/GenBank/DDBJ whole genome shotgun (WGS) entry which is preliminary data.</text>
</comment>
<organism evidence="2 3">
    <name type="scientific">Mycena pura</name>
    <dbReference type="NCBI Taxonomy" id="153505"/>
    <lineage>
        <taxon>Eukaryota</taxon>
        <taxon>Fungi</taxon>
        <taxon>Dikarya</taxon>
        <taxon>Basidiomycota</taxon>
        <taxon>Agaricomycotina</taxon>
        <taxon>Agaricomycetes</taxon>
        <taxon>Agaricomycetidae</taxon>
        <taxon>Agaricales</taxon>
        <taxon>Marasmiineae</taxon>
        <taxon>Mycenaceae</taxon>
        <taxon>Mycena</taxon>
    </lineage>
</organism>
<name>A0AAD6YAZ4_9AGAR</name>
<proteinExistence type="predicted"/>